<name>A0A0A9HNG1_ARUDO</name>
<evidence type="ECO:0000313" key="2">
    <source>
        <dbReference type="EMBL" id="JAE34433.1"/>
    </source>
</evidence>
<accession>A0A0A9HNG1</accession>
<dbReference type="AlphaFoldDB" id="A0A0A9HNG1"/>
<feature type="region of interest" description="Disordered" evidence="1">
    <location>
        <begin position="1"/>
        <end position="32"/>
    </location>
</feature>
<dbReference type="EMBL" id="GBRH01163463">
    <property type="protein sequence ID" value="JAE34433.1"/>
    <property type="molecule type" value="Transcribed_RNA"/>
</dbReference>
<proteinExistence type="predicted"/>
<evidence type="ECO:0000256" key="1">
    <source>
        <dbReference type="SAM" id="MobiDB-lite"/>
    </source>
</evidence>
<sequence length="32" mass="3650">MVRPFGRSQSCTDSPTHRSLSNSSRLMDIRAR</sequence>
<reference evidence="2" key="2">
    <citation type="journal article" date="2015" name="Data Brief">
        <title>Shoot transcriptome of the giant reed, Arundo donax.</title>
        <authorList>
            <person name="Barrero R.A."/>
            <person name="Guerrero F.D."/>
            <person name="Moolhuijzen P."/>
            <person name="Goolsby J.A."/>
            <person name="Tidwell J."/>
            <person name="Bellgard S.E."/>
            <person name="Bellgard M.I."/>
        </authorList>
    </citation>
    <scope>NUCLEOTIDE SEQUENCE</scope>
    <source>
        <tissue evidence="2">Shoot tissue taken approximately 20 cm above the soil surface</tissue>
    </source>
</reference>
<reference evidence="2" key="1">
    <citation type="submission" date="2014-09" db="EMBL/GenBank/DDBJ databases">
        <authorList>
            <person name="Magalhaes I.L.F."/>
            <person name="Oliveira U."/>
            <person name="Santos F.R."/>
            <person name="Vidigal T.H.D.A."/>
            <person name="Brescovit A.D."/>
            <person name="Santos A.J."/>
        </authorList>
    </citation>
    <scope>NUCLEOTIDE SEQUENCE</scope>
    <source>
        <tissue evidence="2">Shoot tissue taken approximately 20 cm above the soil surface</tissue>
    </source>
</reference>
<protein>
    <submittedName>
        <fullName evidence="2">Uncharacterized protein</fullName>
    </submittedName>
</protein>
<organism evidence="2">
    <name type="scientific">Arundo donax</name>
    <name type="common">Giant reed</name>
    <name type="synonym">Donax arundinaceus</name>
    <dbReference type="NCBI Taxonomy" id="35708"/>
    <lineage>
        <taxon>Eukaryota</taxon>
        <taxon>Viridiplantae</taxon>
        <taxon>Streptophyta</taxon>
        <taxon>Embryophyta</taxon>
        <taxon>Tracheophyta</taxon>
        <taxon>Spermatophyta</taxon>
        <taxon>Magnoliopsida</taxon>
        <taxon>Liliopsida</taxon>
        <taxon>Poales</taxon>
        <taxon>Poaceae</taxon>
        <taxon>PACMAD clade</taxon>
        <taxon>Arundinoideae</taxon>
        <taxon>Arundineae</taxon>
        <taxon>Arundo</taxon>
    </lineage>
</organism>
<feature type="compositionally biased region" description="Polar residues" evidence="1">
    <location>
        <begin position="7"/>
        <end position="25"/>
    </location>
</feature>